<dbReference type="AlphaFoldDB" id="A0A1E5RLD8"/>
<dbReference type="Gene3D" id="1.10.287.370">
    <property type="match status" value="1"/>
</dbReference>
<dbReference type="GO" id="GO:0006457">
    <property type="term" value="P:protein folding"/>
    <property type="evidence" value="ECO:0007669"/>
    <property type="project" value="UniProtKB-UniRule"/>
</dbReference>
<feature type="coiled-coil region" evidence="4">
    <location>
        <begin position="86"/>
        <end position="120"/>
    </location>
</feature>
<evidence type="ECO:0000256" key="1">
    <source>
        <dbReference type="ARBA" id="ARBA00008045"/>
    </source>
</evidence>
<comment type="function">
    <text evidence="3">Binds specifically to cytosolic chaperonin (c-CPN) and transfers target proteins to it. Binds to nascent polypeptide chain and promotes folding in an environment in which there are many competing pathways for nonnative proteins.</text>
</comment>
<name>A0A1E5RLD8_9ASCO</name>
<evidence type="ECO:0000313" key="5">
    <source>
        <dbReference type="EMBL" id="OEJ87728.1"/>
    </source>
</evidence>
<keyword evidence="4" id="KW-0175">Coiled coil</keyword>
<protein>
    <recommendedName>
        <fullName evidence="3">Prefoldin subunit 4</fullName>
    </recommendedName>
</protein>
<dbReference type="Pfam" id="PF01920">
    <property type="entry name" value="Prefoldin_2"/>
    <property type="match status" value="1"/>
</dbReference>
<dbReference type="EMBL" id="LPNL01000004">
    <property type="protein sequence ID" value="OEJ87728.1"/>
    <property type="molecule type" value="Genomic_DNA"/>
</dbReference>
<dbReference type="GO" id="GO:0051082">
    <property type="term" value="F:unfolded protein binding"/>
    <property type="evidence" value="ECO:0007669"/>
    <property type="project" value="InterPro"/>
</dbReference>
<keyword evidence="6" id="KW-1185">Reference proteome</keyword>
<proteinExistence type="inferred from homology"/>
<gene>
    <name evidence="5" type="ORF">AWRI3578_g2101</name>
</gene>
<dbReference type="PANTHER" id="PTHR21100:SF9">
    <property type="entry name" value="PREFOLDIN SUBUNIT 4"/>
    <property type="match status" value="1"/>
</dbReference>
<dbReference type="InterPro" id="IPR009053">
    <property type="entry name" value="Prefoldin"/>
</dbReference>
<evidence type="ECO:0000256" key="4">
    <source>
        <dbReference type="SAM" id="Coils"/>
    </source>
</evidence>
<sequence length="133" mass="15580">MSTLSVLPEGQDNNVEVTQDDQNKINEFSKLILRQEKIKVMLESLHDEKEYIDELSLELELMDEDEKLPYKLGDSAFINMKVGKIIKLLEKELEEMNTKEEELAKQVDDLEETLKELKKTLYAKFGNNINMER</sequence>
<dbReference type="GO" id="GO:0016272">
    <property type="term" value="C:prefoldin complex"/>
    <property type="evidence" value="ECO:0007669"/>
    <property type="project" value="UniProtKB-UniRule"/>
</dbReference>
<accession>A0A1E5RLD8</accession>
<comment type="similarity">
    <text evidence="1 3">Belongs to the prefoldin subunit beta family.</text>
</comment>
<evidence type="ECO:0000313" key="6">
    <source>
        <dbReference type="Proteomes" id="UP000095605"/>
    </source>
</evidence>
<evidence type="ECO:0000256" key="3">
    <source>
        <dbReference type="PIRNR" id="PIRNR016477"/>
    </source>
</evidence>
<dbReference type="Proteomes" id="UP000095605">
    <property type="component" value="Unassembled WGS sequence"/>
</dbReference>
<dbReference type="PIRSF" id="PIRSF016477">
    <property type="entry name" value="Prefoldin_subunit_4"/>
    <property type="match status" value="1"/>
</dbReference>
<organism evidence="5 6">
    <name type="scientific">Hanseniaspora opuntiae</name>
    <dbReference type="NCBI Taxonomy" id="211096"/>
    <lineage>
        <taxon>Eukaryota</taxon>
        <taxon>Fungi</taxon>
        <taxon>Dikarya</taxon>
        <taxon>Ascomycota</taxon>
        <taxon>Saccharomycotina</taxon>
        <taxon>Saccharomycetes</taxon>
        <taxon>Saccharomycodales</taxon>
        <taxon>Saccharomycodaceae</taxon>
        <taxon>Hanseniaspora</taxon>
    </lineage>
</organism>
<dbReference type="PANTHER" id="PTHR21100">
    <property type="entry name" value="PREFOLDIN SUBUNIT 4"/>
    <property type="match status" value="1"/>
</dbReference>
<dbReference type="GO" id="GO:0005737">
    <property type="term" value="C:cytoplasm"/>
    <property type="evidence" value="ECO:0007669"/>
    <property type="project" value="TreeGrafter"/>
</dbReference>
<dbReference type="InterPro" id="IPR016661">
    <property type="entry name" value="PFDN4"/>
</dbReference>
<dbReference type="InterPro" id="IPR002777">
    <property type="entry name" value="PFD_beta-like"/>
</dbReference>
<dbReference type="SUPFAM" id="SSF46579">
    <property type="entry name" value="Prefoldin"/>
    <property type="match status" value="1"/>
</dbReference>
<keyword evidence="2 3" id="KW-0143">Chaperone</keyword>
<comment type="subunit">
    <text evidence="3">Heterohexamer of two PFD-alpha type and four PFD-beta type subunits.</text>
</comment>
<evidence type="ECO:0000256" key="2">
    <source>
        <dbReference type="ARBA" id="ARBA00023186"/>
    </source>
</evidence>
<comment type="caution">
    <text evidence="5">The sequence shown here is derived from an EMBL/GenBank/DDBJ whole genome shotgun (WGS) entry which is preliminary data.</text>
</comment>
<reference evidence="6" key="1">
    <citation type="journal article" date="2016" name="Genome Announc.">
        <title>Genome sequences of three species of Hanseniaspora isolated from spontaneous wine fermentations.</title>
        <authorList>
            <person name="Sternes P.R."/>
            <person name="Lee D."/>
            <person name="Kutyna D.R."/>
            <person name="Borneman A.R."/>
        </authorList>
    </citation>
    <scope>NUCLEOTIDE SEQUENCE [LARGE SCALE GENOMIC DNA]</scope>
    <source>
        <strain evidence="6">AWRI3578</strain>
    </source>
</reference>
<dbReference type="OrthoDB" id="10250441at2759"/>